<feature type="signal peptide" evidence="1">
    <location>
        <begin position="1"/>
        <end position="17"/>
    </location>
</feature>
<name>A0A1F5LPX1_PENAI</name>
<keyword evidence="1" id="KW-0732">Signal</keyword>
<accession>A0A1F5LPX1</accession>
<evidence type="ECO:0000313" key="2">
    <source>
        <dbReference type="EMBL" id="OGE55146.1"/>
    </source>
</evidence>
<proteinExistence type="predicted"/>
<dbReference type="OrthoDB" id="4503746at2759"/>
<organism evidence="2 3">
    <name type="scientific">Penicillium arizonense</name>
    <dbReference type="NCBI Taxonomy" id="1835702"/>
    <lineage>
        <taxon>Eukaryota</taxon>
        <taxon>Fungi</taxon>
        <taxon>Dikarya</taxon>
        <taxon>Ascomycota</taxon>
        <taxon>Pezizomycotina</taxon>
        <taxon>Eurotiomycetes</taxon>
        <taxon>Eurotiomycetidae</taxon>
        <taxon>Eurotiales</taxon>
        <taxon>Aspergillaceae</taxon>
        <taxon>Penicillium</taxon>
    </lineage>
</organism>
<dbReference type="EMBL" id="LXJU01000005">
    <property type="protein sequence ID" value="OGE55146.1"/>
    <property type="molecule type" value="Genomic_DNA"/>
</dbReference>
<dbReference type="Proteomes" id="UP000177622">
    <property type="component" value="Unassembled WGS sequence"/>
</dbReference>
<comment type="caution">
    <text evidence="2">The sequence shown here is derived from an EMBL/GenBank/DDBJ whole genome shotgun (WGS) entry which is preliminary data.</text>
</comment>
<dbReference type="RefSeq" id="XP_022490576.1">
    <property type="nucleotide sequence ID" value="XM_022629732.1"/>
</dbReference>
<sequence length="144" mass="14906">MRFLPVALLSLASVAIAESTWKDTVGDVPQCMKTCLNDFYKDAGLEDKCGSSDKATTDCLCGVKDSASDVQNAATSLSSCIQKGCDSSDLADASTQLSDFQNRFTDLTNQCTKSESSKGAASSIVPGFNALLASGALLLVGAAM</sequence>
<feature type="chain" id="PRO_5009519769" description="Extracellular membrane protein CFEM domain-containing protein" evidence="1">
    <location>
        <begin position="18"/>
        <end position="144"/>
    </location>
</feature>
<protein>
    <recommendedName>
        <fullName evidence="4">Extracellular membrane protein CFEM domain-containing protein</fullName>
    </recommendedName>
</protein>
<evidence type="ECO:0008006" key="4">
    <source>
        <dbReference type="Google" id="ProtNLM"/>
    </source>
</evidence>
<evidence type="ECO:0000313" key="3">
    <source>
        <dbReference type="Proteomes" id="UP000177622"/>
    </source>
</evidence>
<dbReference type="GeneID" id="34574466"/>
<keyword evidence="3" id="KW-1185">Reference proteome</keyword>
<gene>
    <name evidence="2" type="ORF">PENARI_c005G05055</name>
</gene>
<dbReference type="AlphaFoldDB" id="A0A1F5LPX1"/>
<reference evidence="2 3" key="1">
    <citation type="journal article" date="2016" name="Sci. Rep.">
        <title>Penicillium arizonense, a new, genome sequenced fungal species, reveals a high chemical diversity in secreted metabolites.</title>
        <authorList>
            <person name="Grijseels S."/>
            <person name="Nielsen J.C."/>
            <person name="Randelovic M."/>
            <person name="Nielsen J."/>
            <person name="Nielsen K.F."/>
            <person name="Workman M."/>
            <person name="Frisvad J.C."/>
        </authorList>
    </citation>
    <scope>NUCLEOTIDE SEQUENCE [LARGE SCALE GENOMIC DNA]</scope>
    <source>
        <strain evidence="2 3">CBS 141311</strain>
    </source>
</reference>
<evidence type="ECO:0000256" key="1">
    <source>
        <dbReference type="SAM" id="SignalP"/>
    </source>
</evidence>